<evidence type="ECO:0000256" key="1">
    <source>
        <dbReference type="PROSITE-ProRule" id="PRU00047"/>
    </source>
</evidence>
<dbReference type="Proteomes" id="UP000521872">
    <property type="component" value="Unassembled WGS sequence"/>
</dbReference>
<dbReference type="PANTHER" id="PTHR13316:SF0">
    <property type="entry name" value="ZINC FINGER CCHC DOMAIN-CONTAINING PROTEIN 8"/>
    <property type="match status" value="1"/>
</dbReference>
<feature type="region of interest" description="Disordered" evidence="2">
    <location>
        <begin position="216"/>
        <end position="240"/>
    </location>
</feature>
<feature type="region of interest" description="Disordered" evidence="2">
    <location>
        <begin position="284"/>
        <end position="358"/>
    </location>
</feature>
<dbReference type="GO" id="GO:0008270">
    <property type="term" value="F:zinc ion binding"/>
    <property type="evidence" value="ECO:0007669"/>
    <property type="project" value="UniProtKB-KW"/>
</dbReference>
<evidence type="ECO:0000313" key="4">
    <source>
        <dbReference type="EMBL" id="KAF4615197.1"/>
    </source>
</evidence>
<sequence length="358" mass="40080">MGQEPGGDAVGDAQGQTINTEPVFFYHSAPASYSHYWEQFGIYERSIDEVLGEEIPEPDPGQPQSRCFNCGNPDHKLTECTFPLDRNVVALSRQYYQLYNQGSGALDWKKFHADKAWRQQRLDWLEEFEPGKIKGELLKEALDTSQDEWLRNISVWGYPPGWISHVHPRERVKTRILAEDEDEIDEDPEDMSFEIHGEDDCTENLSLENAFKLSMDATNSDSGSSESSSESDGEIFTLPSPTRWAEYPPAYFAYYLLAPYQPPKTVPTVTWANTSFADTETYLNQFYAPPPPPPSEEPPPLPPSFPAPPLPPYPPSNISPPPLPASPPPPLPLPPPPPKAPNDTADPSESDMDMSDSE</sequence>
<feature type="compositionally biased region" description="Pro residues" evidence="2">
    <location>
        <begin position="288"/>
        <end position="340"/>
    </location>
</feature>
<feature type="compositionally biased region" description="Low complexity" evidence="2">
    <location>
        <begin position="220"/>
        <end position="230"/>
    </location>
</feature>
<dbReference type="AlphaFoldDB" id="A0A8H4QPZ6"/>
<evidence type="ECO:0000259" key="3">
    <source>
        <dbReference type="PROSITE" id="PS50158"/>
    </source>
</evidence>
<keyword evidence="1" id="KW-0862">Zinc</keyword>
<name>A0A8H4QPZ6_9AGAR</name>
<dbReference type="GO" id="GO:0071013">
    <property type="term" value="C:catalytic step 2 spliceosome"/>
    <property type="evidence" value="ECO:0007669"/>
    <property type="project" value="TreeGrafter"/>
</dbReference>
<dbReference type="PROSITE" id="PS50158">
    <property type="entry name" value="ZF_CCHC"/>
    <property type="match status" value="1"/>
</dbReference>
<protein>
    <recommendedName>
        <fullName evidence="3">CCHC-type domain-containing protein</fullName>
    </recommendedName>
</protein>
<accession>A0A8H4QPZ6</accession>
<gene>
    <name evidence="4" type="ORF">D9613_002614</name>
</gene>
<dbReference type="PANTHER" id="PTHR13316">
    <property type="entry name" value="ZINC FINGER, CCHC DOMAIN CONTAINING 8"/>
    <property type="match status" value="1"/>
</dbReference>
<reference evidence="4 5" key="1">
    <citation type="submission" date="2019-12" db="EMBL/GenBank/DDBJ databases">
        <authorList>
            <person name="Floudas D."/>
            <person name="Bentzer J."/>
            <person name="Ahren D."/>
            <person name="Johansson T."/>
            <person name="Persson P."/>
            <person name="Tunlid A."/>
        </authorList>
    </citation>
    <scope>NUCLEOTIDE SEQUENCE [LARGE SCALE GENOMIC DNA]</scope>
    <source>
        <strain evidence="4 5">CBS 102.39</strain>
    </source>
</reference>
<dbReference type="PRINTS" id="PR01217">
    <property type="entry name" value="PRICHEXTENSN"/>
</dbReference>
<dbReference type="EMBL" id="JAACJL010000044">
    <property type="protein sequence ID" value="KAF4615197.1"/>
    <property type="molecule type" value="Genomic_DNA"/>
</dbReference>
<comment type="caution">
    <text evidence="4">The sequence shown here is derived from an EMBL/GenBank/DDBJ whole genome shotgun (WGS) entry which is preliminary data.</text>
</comment>
<proteinExistence type="predicted"/>
<feature type="domain" description="CCHC-type" evidence="3">
    <location>
        <begin position="66"/>
        <end position="80"/>
    </location>
</feature>
<keyword evidence="5" id="KW-1185">Reference proteome</keyword>
<organism evidence="4 5">
    <name type="scientific">Agrocybe pediades</name>
    <dbReference type="NCBI Taxonomy" id="84607"/>
    <lineage>
        <taxon>Eukaryota</taxon>
        <taxon>Fungi</taxon>
        <taxon>Dikarya</taxon>
        <taxon>Basidiomycota</taxon>
        <taxon>Agaricomycotina</taxon>
        <taxon>Agaricomycetes</taxon>
        <taxon>Agaricomycetidae</taxon>
        <taxon>Agaricales</taxon>
        <taxon>Agaricineae</taxon>
        <taxon>Strophariaceae</taxon>
        <taxon>Agrocybe</taxon>
    </lineage>
</organism>
<feature type="compositionally biased region" description="Acidic residues" evidence="2">
    <location>
        <begin position="346"/>
        <end position="358"/>
    </location>
</feature>
<dbReference type="GO" id="GO:0003723">
    <property type="term" value="F:RNA binding"/>
    <property type="evidence" value="ECO:0007669"/>
    <property type="project" value="TreeGrafter"/>
</dbReference>
<keyword evidence="1" id="KW-0863">Zinc-finger</keyword>
<dbReference type="InterPro" id="IPR052115">
    <property type="entry name" value="NEXT_complex_subunit_ZCCHC8"/>
</dbReference>
<evidence type="ECO:0000313" key="5">
    <source>
        <dbReference type="Proteomes" id="UP000521872"/>
    </source>
</evidence>
<dbReference type="InterPro" id="IPR001878">
    <property type="entry name" value="Znf_CCHC"/>
</dbReference>
<evidence type="ECO:0000256" key="2">
    <source>
        <dbReference type="SAM" id="MobiDB-lite"/>
    </source>
</evidence>
<keyword evidence="1" id="KW-0479">Metal-binding</keyword>